<keyword evidence="3" id="KW-1185">Reference proteome</keyword>
<dbReference type="AlphaFoldDB" id="A0A2G9I1J9"/>
<name>A0A2G9I1J9_9LAMI</name>
<protein>
    <submittedName>
        <fullName evidence="2">Uncharacterized protein</fullName>
    </submittedName>
</protein>
<keyword evidence="1" id="KW-1133">Transmembrane helix</keyword>
<dbReference type="EMBL" id="NKXS01000544">
    <property type="protein sequence ID" value="PIN23614.1"/>
    <property type="molecule type" value="Genomic_DNA"/>
</dbReference>
<evidence type="ECO:0000313" key="3">
    <source>
        <dbReference type="Proteomes" id="UP000231279"/>
    </source>
</evidence>
<evidence type="ECO:0000313" key="2">
    <source>
        <dbReference type="EMBL" id="PIN23614.1"/>
    </source>
</evidence>
<proteinExistence type="predicted"/>
<dbReference type="Proteomes" id="UP000231279">
    <property type="component" value="Unassembled WGS sequence"/>
</dbReference>
<dbReference type="PANTHER" id="PTHR36377:SF1">
    <property type="entry name" value="DNA MISMATCH REPAIR PROTEIN"/>
    <property type="match status" value="1"/>
</dbReference>
<feature type="transmembrane region" description="Helical" evidence="1">
    <location>
        <begin position="6"/>
        <end position="26"/>
    </location>
</feature>
<comment type="caution">
    <text evidence="2">The sequence shown here is derived from an EMBL/GenBank/DDBJ whole genome shotgun (WGS) entry which is preliminary data.</text>
</comment>
<organism evidence="2 3">
    <name type="scientific">Handroanthus impetiginosus</name>
    <dbReference type="NCBI Taxonomy" id="429701"/>
    <lineage>
        <taxon>Eukaryota</taxon>
        <taxon>Viridiplantae</taxon>
        <taxon>Streptophyta</taxon>
        <taxon>Embryophyta</taxon>
        <taxon>Tracheophyta</taxon>
        <taxon>Spermatophyta</taxon>
        <taxon>Magnoliopsida</taxon>
        <taxon>eudicotyledons</taxon>
        <taxon>Gunneridae</taxon>
        <taxon>Pentapetalae</taxon>
        <taxon>asterids</taxon>
        <taxon>lamiids</taxon>
        <taxon>Lamiales</taxon>
        <taxon>Bignoniaceae</taxon>
        <taxon>Crescentiina</taxon>
        <taxon>Tabebuia alliance</taxon>
        <taxon>Handroanthus</taxon>
    </lineage>
</organism>
<keyword evidence="1" id="KW-0472">Membrane</keyword>
<keyword evidence="1" id="KW-0812">Transmembrane</keyword>
<sequence length="75" mass="8582">MKFLDWYLKIAVVSAMIGGSMELFMIKTGFCVRTLLLTSFSHIFTHTETLFSCSNLIFFIYCVDNSLIDKSPSRT</sequence>
<dbReference type="OrthoDB" id="1845550at2759"/>
<evidence type="ECO:0000256" key="1">
    <source>
        <dbReference type="SAM" id="Phobius"/>
    </source>
</evidence>
<gene>
    <name evidence="2" type="ORF">CDL12_03664</name>
</gene>
<dbReference type="PANTHER" id="PTHR36377">
    <property type="entry name" value="DNA MISMATCH REPAIR PROTEIN"/>
    <property type="match status" value="1"/>
</dbReference>
<accession>A0A2G9I1J9</accession>
<reference evidence="3" key="1">
    <citation type="journal article" date="2018" name="Gigascience">
        <title>Genome assembly of the Pink Ipe (Handroanthus impetiginosus, Bignoniaceae), a highly valued, ecologically keystone Neotropical timber forest tree.</title>
        <authorList>
            <person name="Silva-Junior O.B."/>
            <person name="Grattapaglia D."/>
            <person name="Novaes E."/>
            <person name="Collevatti R.G."/>
        </authorList>
    </citation>
    <scope>NUCLEOTIDE SEQUENCE [LARGE SCALE GENOMIC DNA]</scope>
    <source>
        <strain evidence="3">cv. UFG-1</strain>
    </source>
</reference>